<dbReference type="EMBL" id="GEDC01020281">
    <property type="protein sequence ID" value="JAS17017.1"/>
    <property type="molecule type" value="Transcribed_RNA"/>
</dbReference>
<dbReference type="AlphaFoldDB" id="A0A1B6CUD0"/>
<accession>A0A1B6CUD0</accession>
<feature type="signal peptide" evidence="1">
    <location>
        <begin position="1"/>
        <end position="19"/>
    </location>
</feature>
<protein>
    <submittedName>
        <fullName evidence="2">Uncharacterized protein</fullName>
    </submittedName>
</protein>
<evidence type="ECO:0000313" key="2">
    <source>
        <dbReference type="EMBL" id="JAS17017.1"/>
    </source>
</evidence>
<feature type="chain" id="PRO_5008580661" evidence="1">
    <location>
        <begin position="20"/>
        <end position="373"/>
    </location>
</feature>
<evidence type="ECO:0000256" key="1">
    <source>
        <dbReference type="SAM" id="SignalP"/>
    </source>
</evidence>
<name>A0A1B6CUD0_9HEMI</name>
<keyword evidence="1" id="KW-0732">Signal</keyword>
<proteinExistence type="predicted"/>
<feature type="non-terminal residue" evidence="2">
    <location>
        <position position="1"/>
    </location>
</feature>
<gene>
    <name evidence="2" type="ORF">g.3187</name>
</gene>
<reference evidence="2" key="1">
    <citation type="submission" date="2015-12" db="EMBL/GenBank/DDBJ databases">
        <title>De novo transcriptome assembly of four potential Pierce s Disease insect vectors from Arizona vineyards.</title>
        <authorList>
            <person name="Tassone E.E."/>
        </authorList>
    </citation>
    <scope>NUCLEOTIDE SEQUENCE</scope>
</reference>
<organism evidence="2">
    <name type="scientific">Clastoptera arizonana</name>
    <name type="common">Arizona spittle bug</name>
    <dbReference type="NCBI Taxonomy" id="38151"/>
    <lineage>
        <taxon>Eukaryota</taxon>
        <taxon>Metazoa</taxon>
        <taxon>Ecdysozoa</taxon>
        <taxon>Arthropoda</taxon>
        <taxon>Hexapoda</taxon>
        <taxon>Insecta</taxon>
        <taxon>Pterygota</taxon>
        <taxon>Neoptera</taxon>
        <taxon>Paraneoptera</taxon>
        <taxon>Hemiptera</taxon>
        <taxon>Auchenorrhyncha</taxon>
        <taxon>Cercopoidea</taxon>
        <taxon>Clastopteridae</taxon>
        <taxon>Clastoptera</taxon>
    </lineage>
</organism>
<sequence>VTVVRSFIVFLVLYQSNDSQSADRNMNIVQNKRFLHQVSELKEGNKYVPRATILAASFNNESDSTSTNFSIGIESFPGLVRRRRTTNLNRTIQNAKNQRDDEDLLHLMVKLAKTPEEWDRIQHVLREINIKEYNSENTPVKSVNKLSSYTLAKQNIERTQMDNNRGNLNTSQNKDKQKLLKTKLYKSEKSRKNSKNILVKRKKDKGDEWPNFSEIMRSRKKWKHHFYDKYEHIKQMGYSKELQYRKVGNYITSTNETLNDRNNTRRWFFKKQNNFSETKPISKTGASGHNRPNFQYHRVTSGPWEQKNNAILAISVVGRNSALPSSATTVKVPWSHTRHIQEQKQSKVAVKSKLRHHWQVKKEHIHHKTGRKH</sequence>